<evidence type="ECO:0000256" key="2">
    <source>
        <dbReference type="SAM" id="Phobius"/>
    </source>
</evidence>
<comment type="caution">
    <text evidence="3">The sequence shown here is derived from an EMBL/GenBank/DDBJ whole genome shotgun (WGS) entry which is preliminary data.</text>
</comment>
<dbReference type="Proteomes" id="UP001457282">
    <property type="component" value="Unassembled WGS sequence"/>
</dbReference>
<organism evidence="3 4">
    <name type="scientific">Rubus argutus</name>
    <name type="common">Southern blackberry</name>
    <dbReference type="NCBI Taxonomy" id="59490"/>
    <lineage>
        <taxon>Eukaryota</taxon>
        <taxon>Viridiplantae</taxon>
        <taxon>Streptophyta</taxon>
        <taxon>Embryophyta</taxon>
        <taxon>Tracheophyta</taxon>
        <taxon>Spermatophyta</taxon>
        <taxon>Magnoliopsida</taxon>
        <taxon>eudicotyledons</taxon>
        <taxon>Gunneridae</taxon>
        <taxon>Pentapetalae</taxon>
        <taxon>rosids</taxon>
        <taxon>fabids</taxon>
        <taxon>Rosales</taxon>
        <taxon>Rosaceae</taxon>
        <taxon>Rosoideae</taxon>
        <taxon>Rosoideae incertae sedis</taxon>
        <taxon>Rubus</taxon>
    </lineage>
</organism>
<keyword evidence="2" id="KW-1133">Transmembrane helix</keyword>
<sequence length="101" mass="11022">MSFLLHRSLFFLSLQQQRRRLGDRARSREDSAAQGRAAVAGHSSGGLGAARWCGGAEAQAWAHGGGEIEQQQLRLFVLLYLSFFSSPVSILSLPFFPVSSL</sequence>
<reference evidence="3 4" key="1">
    <citation type="journal article" date="2023" name="G3 (Bethesda)">
        <title>A chromosome-length genome assembly and annotation of blackberry (Rubus argutus, cv. 'Hillquist').</title>
        <authorList>
            <person name="Bruna T."/>
            <person name="Aryal R."/>
            <person name="Dudchenko O."/>
            <person name="Sargent D.J."/>
            <person name="Mead D."/>
            <person name="Buti M."/>
            <person name="Cavallini A."/>
            <person name="Hytonen T."/>
            <person name="Andres J."/>
            <person name="Pham M."/>
            <person name="Weisz D."/>
            <person name="Mascagni F."/>
            <person name="Usai G."/>
            <person name="Natali L."/>
            <person name="Bassil N."/>
            <person name="Fernandez G.E."/>
            <person name="Lomsadze A."/>
            <person name="Armour M."/>
            <person name="Olukolu B."/>
            <person name="Poorten T."/>
            <person name="Britton C."/>
            <person name="Davik J."/>
            <person name="Ashrafi H."/>
            <person name="Aiden E.L."/>
            <person name="Borodovsky M."/>
            <person name="Worthington M."/>
        </authorList>
    </citation>
    <scope>NUCLEOTIDE SEQUENCE [LARGE SCALE GENOMIC DNA]</scope>
    <source>
        <strain evidence="3">PI 553951</strain>
    </source>
</reference>
<evidence type="ECO:0000313" key="4">
    <source>
        <dbReference type="Proteomes" id="UP001457282"/>
    </source>
</evidence>
<evidence type="ECO:0000313" key="3">
    <source>
        <dbReference type="EMBL" id="KAK9951423.1"/>
    </source>
</evidence>
<dbReference type="AlphaFoldDB" id="A0AAW1YRV1"/>
<keyword evidence="2" id="KW-0472">Membrane</keyword>
<feature type="region of interest" description="Disordered" evidence="1">
    <location>
        <begin position="22"/>
        <end position="47"/>
    </location>
</feature>
<evidence type="ECO:0000256" key="1">
    <source>
        <dbReference type="SAM" id="MobiDB-lite"/>
    </source>
</evidence>
<keyword evidence="4" id="KW-1185">Reference proteome</keyword>
<name>A0AAW1YRV1_RUBAR</name>
<protein>
    <submittedName>
        <fullName evidence="3">Uncharacterized protein</fullName>
    </submittedName>
</protein>
<dbReference type="EMBL" id="JBEDUW010000001">
    <property type="protein sequence ID" value="KAK9951423.1"/>
    <property type="molecule type" value="Genomic_DNA"/>
</dbReference>
<keyword evidence="2" id="KW-0812">Transmembrane</keyword>
<feature type="compositionally biased region" description="Basic and acidic residues" evidence="1">
    <location>
        <begin position="22"/>
        <end position="31"/>
    </location>
</feature>
<accession>A0AAW1YRV1</accession>
<gene>
    <name evidence="3" type="ORF">M0R45_006865</name>
</gene>
<proteinExistence type="predicted"/>
<feature type="transmembrane region" description="Helical" evidence="2">
    <location>
        <begin position="75"/>
        <end position="96"/>
    </location>
</feature>